<evidence type="ECO:0000256" key="1">
    <source>
        <dbReference type="SAM" id="Coils"/>
    </source>
</evidence>
<sequence length="77" mass="8834">MDSSKKFQNDIKQINLELQEIQGNLRNLELRITITEKDIQTIDKQLEKINANTTWILRLILGGILTSILSTVIKSLL</sequence>
<keyword evidence="2" id="KW-1133">Transmembrane helix</keyword>
<gene>
    <name evidence="3" type="ORF">BK742_21565</name>
</gene>
<dbReference type="EMBL" id="NFDL01000085">
    <property type="protein sequence ID" value="OTY39597.1"/>
    <property type="molecule type" value="Genomic_DNA"/>
</dbReference>
<evidence type="ECO:0008006" key="5">
    <source>
        <dbReference type="Google" id="ProtNLM"/>
    </source>
</evidence>
<feature type="transmembrane region" description="Helical" evidence="2">
    <location>
        <begin position="55"/>
        <end position="73"/>
    </location>
</feature>
<keyword evidence="2" id="KW-0812">Transmembrane</keyword>
<proteinExistence type="predicted"/>
<evidence type="ECO:0000313" key="3">
    <source>
        <dbReference type="EMBL" id="OTY39597.1"/>
    </source>
</evidence>
<organism evidence="3 4">
    <name type="scientific">Bacillus thuringiensis serovar pingluonsis</name>
    <dbReference type="NCBI Taxonomy" id="180881"/>
    <lineage>
        <taxon>Bacteria</taxon>
        <taxon>Bacillati</taxon>
        <taxon>Bacillota</taxon>
        <taxon>Bacilli</taxon>
        <taxon>Bacillales</taxon>
        <taxon>Bacillaceae</taxon>
        <taxon>Bacillus</taxon>
        <taxon>Bacillus cereus group</taxon>
    </lineage>
</organism>
<dbReference type="Proteomes" id="UP000195089">
    <property type="component" value="Unassembled WGS sequence"/>
</dbReference>
<comment type="caution">
    <text evidence="3">The sequence shown here is derived from an EMBL/GenBank/DDBJ whole genome shotgun (WGS) entry which is preliminary data.</text>
</comment>
<evidence type="ECO:0000256" key="2">
    <source>
        <dbReference type="SAM" id="Phobius"/>
    </source>
</evidence>
<keyword evidence="1" id="KW-0175">Coiled coil</keyword>
<feature type="coiled-coil region" evidence="1">
    <location>
        <begin position="4"/>
        <end position="45"/>
    </location>
</feature>
<reference evidence="3 4" key="1">
    <citation type="submission" date="2016-10" db="EMBL/GenBank/DDBJ databases">
        <title>Comparative genomics of Bacillus thuringiensis reveals a path to pathogens against multiple invertebrate hosts.</title>
        <authorList>
            <person name="Zheng J."/>
            <person name="Gao Q."/>
            <person name="Liu H."/>
            <person name="Peng D."/>
            <person name="Ruan L."/>
            <person name="Sun M."/>
        </authorList>
    </citation>
    <scope>NUCLEOTIDE SEQUENCE [LARGE SCALE GENOMIC DNA]</scope>
    <source>
        <strain evidence="3">BGSC 4BX1</strain>
    </source>
</reference>
<name>A0A243B538_BACTU</name>
<protein>
    <recommendedName>
        <fullName evidence="5">XpaF1 protein</fullName>
    </recommendedName>
</protein>
<accession>A0A243B538</accession>
<evidence type="ECO:0000313" key="4">
    <source>
        <dbReference type="Proteomes" id="UP000195089"/>
    </source>
</evidence>
<dbReference type="AlphaFoldDB" id="A0A243B538"/>
<keyword evidence="2" id="KW-0472">Membrane</keyword>
<dbReference type="RefSeq" id="WP_078986216.1">
    <property type="nucleotide sequence ID" value="NZ_NFDL01000085.1"/>
</dbReference>